<dbReference type="Proteomes" id="UP000240481">
    <property type="component" value="Unassembled WGS sequence"/>
</dbReference>
<dbReference type="SMART" id="SM00387">
    <property type="entry name" value="HATPase_c"/>
    <property type="match status" value="1"/>
</dbReference>
<dbReference type="Pfam" id="PF00512">
    <property type="entry name" value="HisKA"/>
    <property type="match status" value="1"/>
</dbReference>
<dbReference type="InterPro" id="IPR004358">
    <property type="entry name" value="Sig_transdc_His_kin-like_C"/>
</dbReference>
<protein>
    <recommendedName>
        <fullName evidence="15">C4-dicarboxylate transport sensor protein DctB</fullName>
        <ecNumber evidence="3">2.7.13.3</ecNumber>
    </recommendedName>
</protein>
<dbReference type="GO" id="GO:0005886">
    <property type="term" value="C:plasma membrane"/>
    <property type="evidence" value="ECO:0007669"/>
    <property type="project" value="UniProtKB-SubCell"/>
</dbReference>
<comment type="caution">
    <text evidence="18">The sequence shown here is derived from an EMBL/GenBank/DDBJ whole genome shotgun (WGS) entry which is preliminary data.</text>
</comment>
<dbReference type="InterPro" id="IPR003594">
    <property type="entry name" value="HATPase_dom"/>
</dbReference>
<proteinExistence type="predicted"/>
<evidence type="ECO:0000313" key="19">
    <source>
        <dbReference type="Proteomes" id="UP000240481"/>
    </source>
</evidence>
<dbReference type="InterPro" id="IPR005467">
    <property type="entry name" value="His_kinase_dom"/>
</dbReference>
<dbReference type="SUPFAM" id="SSF103190">
    <property type="entry name" value="Sensory domain-like"/>
    <property type="match status" value="1"/>
</dbReference>
<evidence type="ECO:0000256" key="2">
    <source>
        <dbReference type="ARBA" id="ARBA00004429"/>
    </source>
</evidence>
<keyword evidence="10 18" id="KW-0418">Kinase</keyword>
<dbReference type="InterPro" id="IPR036097">
    <property type="entry name" value="HisK_dim/P_sf"/>
</dbReference>
<organism evidence="18 19">
    <name type="scientific">Photobacterium swingsii</name>
    <dbReference type="NCBI Taxonomy" id="680026"/>
    <lineage>
        <taxon>Bacteria</taxon>
        <taxon>Pseudomonadati</taxon>
        <taxon>Pseudomonadota</taxon>
        <taxon>Gammaproteobacteria</taxon>
        <taxon>Vibrionales</taxon>
        <taxon>Vibrionaceae</taxon>
        <taxon>Photobacterium</taxon>
    </lineage>
</organism>
<dbReference type="STRING" id="680026.AB733_02590"/>
<dbReference type="InterPro" id="IPR029151">
    <property type="entry name" value="Sensor-like_sf"/>
</dbReference>
<evidence type="ECO:0000256" key="14">
    <source>
        <dbReference type="ARBA" id="ARBA00023136"/>
    </source>
</evidence>
<evidence type="ECO:0000256" key="12">
    <source>
        <dbReference type="ARBA" id="ARBA00022989"/>
    </source>
</evidence>
<dbReference type="AlphaFoldDB" id="A0A2T3P8X2"/>
<keyword evidence="19" id="KW-1185">Reference proteome</keyword>
<dbReference type="Gene3D" id="3.30.450.20">
    <property type="entry name" value="PAS domain"/>
    <property type="match status" value="2"/>
</dbReference>
<comment type="subcellular location">
    <subcellularLocation>
        <location evidence="2">Cell inner membrane</location>
        <topology evidence="2">Multi-pass membrane protein</topology>
    </subcellularLocation>
</comment>
<dbReference type="SMART" id="SM00388">
    <property type="entry name" value="HisKA"/>
    <property type="match status" value="1"/>
</dbReference>
<evidence type="ECO:0000256" key="16">
    <source>
        <dbReference type="SAM" id="Phobius"/>
    </source>
</evidence>
<keyword evidence="13" id="KW-0902">Two-component regulatory system</keyword>
<dbReference type="PANTHER" id="PTHR43065:SF46">
    <property type="entry name" value="C4-DICARBOXYLATE TRANSPORT SENSOR PROTEIN DCTB"/>
    <property type="match status" value="1"/>
</dbReference>
<keyword evidence="11" id="KW-0067">ATP-binding</keyword>
<dbReference type="Gene3D" id="3.30.565.10">
    <property type="entry name" value="Histidine kinase-like ATPase, C-terminal domain"/>
    <property type="match status" value="1"/>
</dbReference>
<keyword evidence="12 16" id="KW-1133">Transmembrane helix</keyword>
<keyword evidence="6" id="KW-0597">Phosphoprotein</keyword>
<dbReference type="EC" id="2.7.13.3" evidence="3"/>
<dbReference type="SUPFAM" id="SSF47384">
    <property type="entry name" value="Homodimeric domain of signal transducing histidine kinase"/>
    <property type="match status" value="1"/>
</dbReference>
<evidence type="ECO:0000256" key="4">
    <source>
        <dbReference type="ARBA" id="ARBA00022475"/>
    </source>
</evidence>
<dbReference type="EMBL" id="PYLZ01000003">
    <property type="protein sequence ID" value="PSW25311.1"/>
    <property type="molecule type" value="Genomic_DNA"/>
</dbReference>
<evidence type="ECO:0000313" key="18">
    <source>
        <dbReference type="EMBL" id="PSW25311.1"/>
    </source>
</evidence>
<dbReference type="CDD" id="cd12914">
    <property type="entry name" value="PDC1_DGC_like"/>
    <property type="match status" value="1"/>
</dbReference>
<dbReference type="InterPro" id="IPR036890">
    <property type="entry name" value="HATPase_C_sf"/>
</dbReference>
<evidence type="ECO:0000256" key="6">
    <source>
        <dbReference type="ARBA" id="ARBA00022553"/>
    </source>
</evidence>
<evidence type="ECO:0000256" key="1">
    <source>
        <dbReference type="ARBA" id="ARBA00000085"/>
    </source>
</evidence>
<evidence type="ECO:0000256" key="9">
    <source>
        <dbReference type="ARBA" id="ARBA00022741"/>
    </source>
</evidence>
<evidence type="ECO:0000256" key="8">
    <source>
        <dbReference type="ARBA" id="ARBA00022692"/>
    </source>
</evidence>
<evidence type="ECO:0000256" key="5">
    <source>
        <dbReference type="ARBA" id="ARBA00022519"/>
    </source>
</evidence>
<keyword evidence="9" id="KW-0547">Nucleotide-binding</keyword>
<dbReference type="InterPro" id="IPR003661">
    <property type="entry name" value="HisK_dim/P_dom"/>
</dbReference>
<name>A0A2T3P8X2_9GAMM</name>
<evidence type="ECO:0000256" key="15">
    <source>
        <dbReference type="ARBA" id="ARBA00073143"/>
    </source>
</evidence>
<keyword evidence="4" id="KW-1003">Cell membrane</keyword>
<dbReference type="GO" id="GO:0005524">
    <property type="term" value="F:ATP binding"/>
    <property type="evidence" value="ECO:0007669"/>
    <property type="project" value="UniProtKB-KW"/>
</dbReference>
<dbReference type="FunFam" id="3.30.450.20:FF:000127">
    <property type="entry name" value="C4-dicarboxylate transport sensor protein"/>
    <property type="match status" value="1"/>
</dbReference>
<dbReference type="Gene3D" id="1.10.287.130">
    <property type="match status" value="1"/>
</dbReference>
<evidence type="ECO:0000256" key="11">
    <source>
        <dbReference type="ARBA" id="ARBA00022840"/>
    </source>
</evidence>
<feature type="domain" description="Histidine kinase" evidence="17">
    <location>
        <begin position="393"/>
        <end position="604"/>
    </location>
</feature>
<keyword evidence="14 16" id="KW-0472">Membrane</keyword>
<dbReference type="GO" id="GO:0000155">
    <property type="term" value="F:phosphorelay sensor kinase activity"/>
    <property type="evidence" value="ECO:0007669"/>
    <property type="project" value="InterPro"/>
</dbReference>
<dbReference type="PIRSF" id="PIRSF036431">
    <property type="entry name" value="STHK_DctB"/>
    <property type="match status" value="1"/>
</dbReference>
<evidence type="ECO:0000256" key="10">
    <source>
        <dbReference type="ARBA" id="ARBA00022777"/>
    </source>
</evidence>
<dbReference type="Pfam" id="PF02743">
    <property type="entry name" value="dCache_1"/>
    <property type="match status" value="1"/>
</dbReference>
<dbReference type="Pfam" id="PF02518">
    <property type="entry name" value="HATPase_c"/>
    <property type="match status" value="1"/>
</dbReference>
<feature type="transmembrane region" description="Helical" evidence="16">
    <location>
        <begin position="300"/>
        <end position="323"/>
    </location>
</feature>
<sequence length="608" mass="68324">MFTVNRKNTLVALTLMGALLCGLVSAITYQQVKQHLSEKIINDVNQLGEKLDAQLSRYSQLPKVLASDPRLLDALVTDETSASAINHQYQQTSLLLESWADTLRADTLYLINRQGDTLAASNWQSETSFVGQNYGYRPYFTHALAGNIGQYFALGASSDKRGYYFSAPVYKQNEIIGVLALKVDLSVIEDIWDYDQVDYAIADQHGIVFYSSEDAWLYHSLIALPESLRQKVITSRQYGNAKLDTISKHSLLKDFQQQDITEIQLPGSNISAKMLTTYREMDKVGWAIYGFSPINAAYQYVFQAVFIFSVFYLMLCLAIVSWLQTSFAQKQLALLNDKLEQLVIERTRNLMETNQELRDTIHQYELSQAELKQAHSELVQAAKLAMLGELSASINHEINQPLAAMRTYAENSRKLLAKERYDAVANNIEEIISLNKMIADIIARFKVFARKTTENNTRTAVADSIRSATSLLRNKLIKHGVILRVEELPPHLVVNIDAVQFEQVLINLLHNAIQALEHAHPPQIGVHFAAEDNNVAIHIWDNGPGLDDEQKYKIFNPFYTSKPDGLGLGLTISRRIIDAFSGTLTVKDHSGGGCEFIITLPRSTEDGL</sequence>
<dbReference type="PANTHER" id="PTHR43065">
    <property type="entry name" value="SENSOR HISTIDINE KINASE"/>
    <property type="match status" value="1"/>
</dbReference>
<dbReference type="OrthoDB" id="9772100at2"/>
<dbReference type="FunFam" id="1.10.287.130:FF:000049">
    <property type="entry name" value="C4-dicarboxylate transport sensor protein DctB"/>
    <property type="match status" value="1"/>
</dbReference>
<dbReference type="CDD" id="cd00082">
    <property type="entry name" value="HisKA"/>
    <property type="match status" value="1"/>
</dbReference>
<comment type="catalytic activity">
    <reaction evidence="1">
        <text>ATP + protein L-histidine = ADP + protein N-phospho-L-histidine.</text>
        <dbReference type="EC" id="2.7.13.3"/>
    </reaction>
</comment>
<evidence type="ECO:0000256" key="13">
    <source>
        <dbReference type="ARBA" id="ARBA00023012"/>
    </source>
</evidence>
<keyword evidence="8 16" id="KW-0812">Transmembrane</keyword>
<keyword evidence="5" id="KW-0997">Cell inner membrane</keyword>
<evidence type="ECO:0000259" key="17">
    <source>
        <dbReference type="PROSITE" id="PS50109"/>
    </source>
</evidence>
<reference evidence="18 19" key="1">
    <citation type="submission" date="2018-01" db="EMBL/GenBank/DDBJ databases">
        <title>Whole genome sequencing of Histamine producing bacteria.</title>
        <authorList>
            <person name="Butler K."/>
        </authorList>
    </citation>
    <scope>NUCLEOTIDE SEQUENCE [LARGE SCALE GENOMIC DNA]</scope>
    <source>
        <strain evidence="18 19">DSM 24669</strain>
    </source>
</reference>
<accession>A0A2T3P8X2</accession>
<evidence type="ECO:0000256" key="3">
    <source>
        <dbReference type="ARBA" id="ARBA00012438"/>
    </source>
</evidence>
<evidence type="ECO:0000256" key="7">
    <source>
        <dbReference type="ARBA" id="ARBA00022679"/>
    </source>
</evidence>
<dbReference type="SUPFAM" id="SSF55874">
    <property type="entry name" value="ATPase domain of HSP90 chaperone/DNA topoisomerase II/histidine kinase"/>
    <property type="match status" value="1"/>
</dbReference>
<dbReference type="PROSITE" id="PS50109">
    <property type="entry name" value="HIS_KIN"/>
    <property type="match status" value="1"/>
</dbReference>
<dbReference type="InterPro" id="IPR017055">
    <property type="entry name" value="Sig_transdc_His_kinase_DctB"/>
</dbReference>
<gene>
    <name evidence="18" type="ORF">C9I94_06535</name>
</gene>
<dbReference type="InterPro" id="IPR033479">
    <property type="entry name" value="dCache_1"/>
</dbReference>
<keyword evidence="7" id="KW-0808">Transferase</keyword>
<dbReference type="PRINTS" id="PR00344">
    <property type="entry name" value="BCTRLSENSOR"/>
</dbReference>